<evidence type="ECO:0000313" key="1">
    <source>
        <dbReference type="EMBL" id="MET4576498.1"/>
    </source>
</evidence>
<dbReference type="Proteomes" id="UP001549320">
    <property type="component" value="Unassembled WGS sequence"/>
</dbReference>
<proteinExistence type="predicted"/>
<organism evidence="1 2">
    <name type="scientific">Ottowia thiooxydans</name>
    <dbReference type="NCBI Taxonomy" id="219182"/>
    <lineage>
        <taxon>Bacteria</taxon>
        <taxon>Pseudomonadati</taxon>
        <taxon>Pseudomonadota</taxon>
        <taxon>Betaproteobacteria</taxon>
        <taxon>Burkholderiales</taxon>
        <taxon>Comamonadaceae</taxon>
        <taxon>Ottowia</taxon>
    </lineage>
</organism>
<comment type="caution">
    <text evidence="1">The sequence shown here is derived from an EMBL/GenBank/DDBJ whole genome shotgun (WGS) entry which is preliminary data.</text>
</comment>
<reference evidence="1 2" key="1">
    <citation type="submission" date="2024-06" db="EMBL/GenBank/DDBJ databases">
        <title>Sorghum-associated microbial communities from plants grown in Nebraska, USA.</title>
        <authorList>
            <person name="Schachtman D."/>
        </authorList>
    </citation>
    <scope>NUCLEOTIDE SEQUENCE [LARGE SCALE GENOMIC DNA]</scope>
    <source>
        <strain evidence="1 2">2709</strain>
    </source>
</reference>
<keyword evidence="2" id="KW-1185">Reference proteome</keyword>
<accession>A0ABV2Q6L9</accession>
<evidence type="ECO:0000313" key="2">
    <source>
        <dbReference type="Proteomes" id="UP001549320"/>
    </source>
</evidence>
<evidence type="ECO:0008006" key="3">
    <source>
        <dbReference type="Google" id="ProtNLM"/>
    </source>
</evidence>
<protein>
    <recommendedName>
        <fullName evidence="3">Secreted protein</fullName>
    </recommendedName>
</protein>
<dbReference type="EMBL" id="JBEPSH010000003">
    <property type="protein sequence ID" value="MET4576498.1"/>
    <property type="molecule type" value="Genomic_DNA"/>
</dbReference>
<sequence length="89" mass="9885">MMRLFFLGAPSSSLAWGRLRGCRNCQAGAWRSQGIPDLPVLRLTTLGVNLEEAVSPGSAKLQLGIFGWLQAPQYPSYRRFEVHLLPATR</sequence>
<gene>
    <name evidence="1" type="ORF">ABIE13_001607</name>
</gene>
<name>A0ABV2Q6L9_9BURK</name>